<dbReference type="EMBL" id="JARKIB010000004">
    <property type="protein sequence ID" value="KAJ7781042.1"/>
    <property type="molecule type" value="Genomic_DNA"/>
</dbReference>
<sequence>MEEDIDNETLQAQIDLSLSFAQNLVSSWVKPAKNPTKNSSRALEAELKEIMRRPPRLGVGAPIPEVAASSSRDTQRLKSHLSGKKRARGDDDETAKQISDNEEDSRGASVKKKTRIDPFEASSKKKKKEAKVSPPPHSTPPPPEEKPEVNEKPPVEQTGLGDVLPPEPSSPSKKKKKKHKNKNQTPTDSEPLPGPSRVSSELASSNVNGSSISKSPEASPALEVFDISLITAEEEAPPSPVSPARLLQNSPLLLKGPILNLTGPPPSDESGEDEEAAPGTPSTSPKRKRRKRKKKKSLLGTQHSL</sequence>
<accession>A0AAD7KBB8</accession>
<feature type="compositionally biased region" description="Basic and acidic residues" evidence="1">
    <location>
        <begin position="143"/>
        <end position="154"/>
    </location>
</feature>
<name>A0AAD7KBB8_9AGAR</name>
<comment type="caution">
    <text evidence="2">The sequence shown here is derived from an EMBL/GenBank/DDBJ whole genome shotgun (WGS) entry which is preliminary data.</text>
</comment>
<evidence type="ECO:0000313" key="2">
    <source>
        <dbReference type="EMBL" id="KAJ7781042.1"/>
    </source>
</evidence>
<dbReference type="AlphaFoldDB" id="A0AAD7KBB8"/>
<gene>
    <name evidence="2" type="ORF">B0H16DRAFT_1710291</name>
</gene>
<feature type="compositionally biased region" description="Basic residues" evidence="1">
    <location>
        <begin position="172"/>
        <end position="182"/>
    </location>
</feature>
<feature type="compositionally biased region" description="Basic residues" evidence="1">
    <location>
        <begin position="77"/>
        <end position="87"/>
    </location>
</feature>
<feature type="compositionally biased region" description="Pro residues" evidence="1">
    <location>
        <begin position="133"/>
        <end position="142"/>
    </location>
</feature>
<feature type="region of interest" description="Disordered" evidence="1">
    <location>
        <begin position="50"/>
        <end position="220"/>
    </location>
</feature>
<feature type="compositionally biased region" description="Basic residues" evidence="1">
    <location>
        <begin position="285"/>
        <end position="297"/>
    </location>
</feature>
<reference evidence="2" key="1">
    <citation type="submission" date="2023-03" db="EMBL/GenBank/DDBJ databases">
        <title>Massive genome expansion in bonnet fungi (Mycena s.s.) driven by repeated elements and novel gene families across ecological guilds.</title>
        <authorList>
            <consortium name="Lawrence Berkeley National Laboratory"/>
            <person name="Harder C.B."/>
            <person name="Miyauchi S."/>
            <person name="Viragh M."/>
            <person name="Kuo A."/>
            <person name="Thoen E."/>
            <person name="Andreopoulos B."/>
            <person name="Lu D."/>
            <person name="Skrede I."/>
            <person name="Drula E."/>
            <person name="Henrissat B."/>
            <person name="Morin E."/>
            <person name="Kohler A."/>
            <person name="Barry K."/>
            <person name="LaButti K."/>
            <person name="Morin E."/>
            <person name="Salamov A."/>
            <person name="Lipzen A."/>
            <person name="Mereny Z."/>
            <person name="Hegedus B."/>
            <person name="Baldrian P."/>
            <person name="Stursova M."/>
            <person name="Weitz H."/>
            <person name="Taylor A."/>
            <person name="Grigoriev I.V."/>
            <person name="Nagy L.G."/>
            <person name="Martin F."/>
            <person name="Kauserud H."/>
        </authorList>
    </citation>
    <scope>NUCLEOTIDE SEQUENCE</scope>
    <source>
        <strain evidence="2">CBHHK182m</strain>
    </source>
</reference>
<evidence type="ECO:0000256" key="1">
    <source>
        <dbReference type="SAM" id="MobiDB-lite"/>
    </source>
</evidence>
<feature type="compositionally biased region" description="Low complexity" evidence="1">
    <location>
        <begin position="204"/>
        <end position="215"/>
    </location>
</feature>
<dbReference type="Pfam" id="PF11595">
    <property type="entry name" value="DUF3245"/>
    <property type="match status" value="1"/>
</dbReference>
<evidence type="ECO:0000313" key="3">
    <source>
        <dbReference type="Proteomes" id="UP001215598"/>
    </source>
</evidence>
<keyword evidence="3" id="KW-1185">Reference proteome</keyword>
<protein>
    <submittedName>
        <fullName evidence="2">Uncharacterized protein</fullName>
    </submittedName>
</protein>
<feature type="region of interest" description="Disordered" evidence="1">
    <location>
        <begin position="255"/>
        <end position="305"/>
    </location>
</feature>
<organism evidence="2 3">
    <name type="scientific">Mycena metata</name>
    <dbReference type="NCBI Taxonomy" id="1033252"/>
    <lineage>
        <taxon>Eukaryota</taxon>
        <taxon>Fungi</taxon>
        <taxon>Dikarya</taxon>
        <taxon>Basidiomycota</taxon>
        <taxon>Agaricomycotina</taxon>
        <taxon>Agaricomycetes</taxon>
        <taxon>Agaricomycetidae</taxon>
        <taxon>Agaricales</taxon>
        <taxon>Marasmiineae</taxon>
        <taxon>Mycenaceae</taxon>
        <taxon>Mycena</taxon>
    </lineage>
</organism>
<proteinExistence type="predicted"/>
<dbReference type="InterPro" id="IPR021641">
    <property type="entry name" value="DUF3245"/>
</dbReference>
<dbReference type="Proteomes" id="UP001215598">
    <property type="component" value="Unassembled WGS sequence"/>
</dbReference>